<reference evidence="8 9" key="1">
    <citation type="journal article" date="2010" name="Stand. Genomic Sci.">
        <title>Complete genome sequence of Spirochaeta smaragdinae type strain (SEBR 4228).</title>
        <authorList>
            <person name="Mavromatis K."/>
            <person name="Yasawong M."/>
            <person name="Chertkov O."/>
            <person name="Lapidus A."/>
            <person name="Lucas S."/>
            <person name="Nolan M."/>
            <person name="Del Rio T.G."/>
            <person name="Tice H."/>
            <person name="Cheng J.F."/>
            <person name="Pitluck S."/>
            <person name="Liolios K."/>
            <person name="Ivanova N."/>
            <person name="Tapia R."/>
            <person name="Han C."/>
            <person name="Bruce D."/>
            <person name="Goodwin L."/>
            <person name="Pati A."/>
            <person name="Chen A."/>
            <person name="Palaniappan K."/>
            <person name="Land M."/>
            <person name="Hauser L."/>
            <person name="Chang Y.J."/>
            <person name="Jeffries C.D."/>
            <person name="Detter J.C."/>
            <person name="Rohde M."/>
            <person name="Brambilla E."/>
            <person name="Spring S."/>
            <person name="Goker M."/>
            <person name="Sikorski J."/>
            <person name="Woyke T."/>
            <person name="Bristow J."/>
            <person name="Eisen J.A."/>
            <person name="Markowitz V."/>
            <person name="Hugenholtz P."/>
            <person name="Klenk H.P."/>
            <person name="Kyrpides N.C."/>
        </authorList>
    </citation>
    <scope>NUCLEOTIDE SEQUENCE [LARGE SCALE GENOMIC DNA]</scope>
    <source>
        <strain evidence="9">DSM 11293 / JCM 15392 / SEBR 4228</strain>
    </source>
</reference>
<dbReference type="STRING" id="573413.Spirs_1789"/>
<dbReference type="Proteomes" id="UP000002318">
    <property type="component" value="Chromosome"/>
</dbReference>
<dbReference type="Pfam" id="PF22692">
    <property type="entry name" value="LlgE_F_G_D1"/>
    <property type="match status" value="1"/>
</dbReference>
<feature type="domain" description="Flagellar basal body rod protein N-terminal" evidence="5">
    <location>
        <begin position="5"/>
        <end position="35"/>
    </location>
</feature>
<evidence type="ECO:0000256" key="1">
    <source>
        <dbReference type="ARBA" id="ARBA00004117"/>
    </source>
</evidence>
<dbReference type="GO" id="GO:0030694">
    <property type="term" value="C:bacterial-type flagellum basal body, rod"/>
    <property type="evidence" value="ECO:0007669"/>
    <property type="project" value="InterPro"/>
</dbReference>
<dbReference type="NCBIfam" id="TIGR03506">
    <property type="entry name" value="FlgEFG_subfam"/>
    <property type="match status" value="1"/>
</dbReference>
<comment type="subcellular location">
    <subcellularLocation>
        <location evidence="1 4">Bacterial flagellum basal body</location>
    </subcellularLocation>
</comment>
<dbReference type="InterPro" id="IPR010930">
    <property type="entry name" value="Flg_bb/hook_C_dom"/>
</dbReference>
<dbReference type="NCBIfam" id="TIGR02490">
    <property type="entry name" value="flgF"/>
    <property type="match status" value="1"/>
</dbReference>
<sequence>MVRGIYTGASGMVDQMHRMDAISNNLANVDLVGYKRDQSVSKAFPQMLIRRMNDDGVYSFPFGSADTAPVVGMIGTGVEYNESFTVFSQGALKETGNDFDLALDGKGFFAVDTPRGERYTRNGTFVLTKEGILTTKEGEPVLGENGIIRIKKNNFVVDERGQVWQNGSYDGDPQRLVSKEENEWENLELVDTLKVVDFRRDRYLKKEGDSLYIAPEEAGASNQVALGSETKVVQGFLEGSNVNSVTEMVRMIEVNRAYEANQKAMQTHDALTGRLINDAIKV</sequence>
<dbReference type="GO" id="GO:0071978">
    <property type="term" value="P:bacterial-type flagellum-dependent swarming motility"/>
    <property type="evidence" value="ECO:0007669"/>
    <property type="project" value="TreeGrafter"/>
</dbReference>
<dbReference type="PANTHER" id="PTHR30435">
    <property type="entry name" value="FLAGELLAR PROTEIN"/>
    <property type="match status" value="1"/>
</dbReference>
<evidence type="ECO:0000256" key="4">
    <source>
        <dbReference type="RuleBase" id="RU362116"/>
    </source>
</evidence>
<dbReference type="EMBL" id="CP002116">
    <property type="protein sequence ID" value="ADK80915.1"/>
    <property type="molecule type" value="Genomic_DNA"/>
</dbReference>
<dbReference type="InterPro" id="IPR012836">
    <property type="entry name" value="FlgF"/>
</dbReference>
<dbReference type="InterPro" id="IPR053967">
    <property type="entry name" value="LlgE_F_G-like_D1"/>
</dbReference>
<comment type="similarity">
    <text evidence="2 4">Belongs to the flagella basal body rod proteins family.</text>
</comment>
<keyword evidence="8" id="KW-0969">Cilium</keyword>
<dbReference type="PANTHER" id="PTHR30435:SF19">
    <property type="entry name" value="FLAGELLAR BASAL-BODY ROD PROTEIN FLGG"/>
    <property type="match status" value="1"/>
</dbReference>
<evidence type="ECO:0000313" key="8">
    <source>
        <dbReference type="EMBL" id="ADK80915.1"/>
    </source>
</evidence>
<accession>E1R195</accession>
<keyword evidence="8" id="KW-0282">Flagellum</keyword>
<protein>
    <submittedName>
        <fullName evidence="8">Flagellar basal-body rod protein FlgF</fullName>
    </submittedName>
</protein>
<dbReference type="InterPro" id="IPR020013">
    <property type="entry name" value="Flagellar_FlgE/F/G"/>
</dbReference>
<keyword evidence="8" id="KW-0966">Cell projection</keyword>
<evidence type="ECO:0000259" key="6">
    <source>
        <dbReference type="Pfam" id="PF06429"/>
    </source>
</evidence>
<dbReference type="OrthoDB" id="9804559at2"/>
<proteinExistence type="inferred from homology"/>
<dbReference type="Pfam" id="PF06429">
    <property type="entry name" value="Flg_bbr_C"/>
    <property type="match status" value="1"/>
</dbReference>
<feature type="domain" description="Flagellar basal-body/hook protein C-terminal" evidence="6">
    <location>
        <begin position="233"/>
        <end position="277"/>
    </location>
</feature>
<dbReference type="RefSeq" id="WP_013254379.1">
    <property type="nucleotide sequence ID" value="NC_014364.1"/>
</dbReference>
<gene>
    <name evidence="8" type="ordered locus">Spirs_1789</name>
</gene>
<feature type="domain" description="Flagellar hook protein FlgE/F/G-like D1" evidence="7">
    <location>
        <begin position="102"/>
        <end position="163"/>
    </location>
</feature>
<dbReference type="AlphaFoldDB" id="E1R195"/>
<dbReference type="HOGENOM" id="CLU_013687_0_0_12"/>
<dbReference type="KEGG" id="ssm:Spirs_1789"/>
<dbReference type="InterPro" id="IPR001444">
    <property type="entry name" value="Flag_bb_rod_N"/>
</dbReference>
<name>E1R195_SEDSS</name>
<keyword evidence="9" id="KW-1185">Reference proteome</keyword>
<dbReference type="Pfam" id="PF00460">
    <property type="entry name" value="Flg_bb_rod"/>
    <property type="match status" value="1"/>
</dbReference>
<evidence type="ECO:0000259" key="5">
    <source>
        <dbReference type="Pfam" id="PF00460"/>
    </source>
</evidence>
<keyword evidence="3 4" id="KW-0975">Bacterial flagellum</keyword>
<organism evidence="8 9">
    <name type="scientific">Sediminispirochaeta smaragdinae (strain DSM 11293 / JCM 15392 / SEBR 4228)</name>
    <name type="common">Spirochaeta smaragdinae</name>
    <dbReference type="NCBI Taxonomy" id="573413"/>
    <lineage>
        <taxon>Bacteria</taxon>
        <taxon>Pseudomonadati</taxon>
        <taxon>Spirochaetota</taxon>
        <taxon>Spirochaetia</taxon>
        <taxon>Spirochaetales</taxon>
        <taxon>Spirochaetaceae</taxon>
        <taxon>Sediminispirochaeta</taxon>
    </lineage>
</organism>
<dbReference type="eggNOG" id="COG4786">
    <property type="taxonomic scope" value="Bacteria"/>
</dbReference>
<dbReference type="SUPFAM" id="SSF117143">
    <property type="entry name" value="Flagellar hook protein flgE"/>
    <property type="match status" value="1"/>
</dbReference>
<dbReference type="InterPro" id="IPR037925">
    <property type="entry name" value="FlgE/F/G-like"/>
</dbReference>
<evidence type="ECO:0000256" key="3">
    <source>
        <dbReference type="ARBA" id="ARBA00023143"/>
    </source>
</evidence>
<evidence type="ECO:0000259" key="7">
    <source>
        <dbReference type="Pfam" id="PF22692"/>
    </source>
</evidence>
<evidence type="ECO:0000313" key="9">
    <source>
        <dbReference type="Proteomes" id="UP000002318"/>
    </source>
</evidence>
<evidence type="ECO:0000256" key="2">
    <source>
        <dbReference type="ARBA" id="ARBA00009677"/>
    </source>
</evidence>